<protein>
    <submittedName>
        <fullName evidence="2">Uncharacterized protein</fullName>
    </submittedName>
</protein>
<organism evidence="2 3">
    <name type="scientific">Orbilia oligospora</name>
    <name type="common">Nematode-trapping fungus</name>
    <name type="synonym">Arthrobotrys oligospora</name>
    <dbReference type="NCBI Taxonomy" id="2813651"/>
    <lineage>
        <taxon>Eukaryota</taxon>
        <taxon>Fungi</taxon>
        <taxon>Dikarya</taxon>
        <taxon>Ascomycota</taxon>
        <taxon>Pezizomycotina</taxon>
        <taxon>Orbiliomycetes</taxon>
        <taxon>Orbiliales</taxon>
        <taxon>Orbiliaceae</taxon>
        <taxon>Orbilia</taxon>
    </lineage>
</organism>
<accession>A0A7C8NHQ4</accession>
<name>A0A7C8NHQ4_ORBOL</name>
<reference evidence="2 3" key="1">
    <citation type="submission" date="2019-06" db="EMBL/GenBank/DDBJ databases">
        <authorList>
            <person name="Palmer J.M."/>
        </authorList>
    </citation>
    <scope>NUCLEOTIDE SEQUENCE [LARGE SCALE GENOMIC DNA]</scope>
    <source>
        <strain evidence="2 3">TWF102</strain>
    </source>
</reference>
<evidence type="ECO:0000313" key="2">
    <source>
        <dbReference type="EMBL" id="KAF3107874.1"/>
    </source>
</evidence>
<gene>
    <name evidence="2" type="ORF">TWF102_011364</name>
</gene>
<evidence type="ECO:0000256" key="1">
    <source>
        <dbReference type="SAM" id="MobiDB-lite"/>
    </source>
</evidence>
<dbReference type="Proteomes" id="UP000475325">
    <property type="component" value="Unassembled WGS sequence"/>
</dbReference>
<sequence>MLRLGTDHLLNASLGHTPSPKPTFSKNSGTPLFRSLSELNIGCFMCTPPWLARRLGSGICGLLSLQSVVTVITIEGPPVRDMAGRRNNVRNLPHY</sequence>
<feature type="region of interest" description="Disordered" evidence="1">
    <location>
        <begin position="1"/>
        <end position="28"/>
    </location>
</feature>
<proteinExistence type="predicted"/>
<comment type="caution">
    <text evidence="2">The sequence shown here is derived from an EMBL/GenBank/DDBJ whole genome shotgun (WGS) entry which is preliminary data.</text>
</comment>
<evidence type="ECO:0000313" key="3">
    <source>
        <dbReference type="Proteomes" id="UP000475325"/>
    </source>
</evidence>
<dbReference type="EMBL" id="WIQW01000009">
    <property type="protein sequence ID" value="KAF3107874.1"/>
    <property type="molecule type" value="Genomic_DNA"/>
</dbReference>
<dbReference type="AlphaFoldDB" id="A0A7C8NHQ4"/>